<dbReference type="InterPro" id="IPR015046">
    <property type="entry name" value="LciA_Immunity-like"/>
</dbReference>
<dbReference type="PANTHER" id="PTHR46558">
    <property type="entry name" value="TRACRIPTIONAL REGULATORY PROTEIN-RELATED-RELATED"/>
    <property type="match status" value="1"/>
</dbReference>
<keyword evidence="4" id="KW-1185">Reference proteome</keyword>
<dbReference type="PANTHER" id="PTHR46558:SF15">
    <property type="entry name" value="HELIX-TURN-HELIX DOMAIN PROTEIN"/>
    <property type="match status" value="1"/>
</dbReference>
<evidence type="ECO:0000313" key="3">
    <source>
        <dbReference type="EMBL" id="RRK09904.1"/>
    </source>
</evidence>
<dbReference type="SUPFAM" id="SSF47413">
    <property type="entry name" value="lambda repressor-like DNA-binding domains"/>
    <property type="match status" value="1"/>
</dbReference>
<sequence length="190" mass="22230">MKNVIGKKIKEQRERREWSQQVLAEKLHVTRQTISKWELGRSYPDLESLVIFTQTFGVSADYLLGLTEPVVKHSWLSVLFRKGDRPEMTERAENKNRKWYRTGQERSRVATSIMLDLVADLNNTTEQPLRELIAAYYTELIKQNSGSPEYVFTRFSLAVSKCLRQNGIVLSPENSKRVNDIIQLYQVRYM</sequence>
<dbReference type="RefSeq" id="WP_125072816.1">
    <property type="nucleotide sequence ID" value="NZ_QWZQ01000035.1"/>
</dbReference>
<dbReference type="EMBL" id="QWZQ01000035">
    <property type="protein sequence ID" value="RRK09904.1"/>
    <property type="molecule type" value="Genomic_DNA"/>
</dbReference>
<evidence type="ECO:0000259" key="2">
    <source>
        <dbReference type="PROSITE" id="PS50943"/>
    </source>
</evidence>
<dbReference type="AlphaFoldDB" id="A0A3R8KHH7"/>
<dbReference type="InterPro" id="IPR053739">
    <property type="entry name" value="Bact_Immunity_Domain_sf"/>
</dbReference>
<protein>
    <submittedName>
        <fullName evidence="3">Helix-turn-helix domain-containing protein</fullName>
    </submittedName>
</protein>
<feature type="domain" description="HTH cro/C1-type" evidence="2">
    <location>
        <begin position="9"/>
        <end position="63"/>
    </location>
</feature>
<comment type="caution">
    <text evidence="3">The sequence shown here is derived from an EMBL/GenBank/DDBJ whole genome shotgun (WGS) entry which is preliminary data.</text>
</comment>
<dbReference type="InterPro" id="IPR010982">
    <property type="entry name" value="Lambda_DNA-bd_dom_sf"/>
</dbReference>
<dbReference type="Pfam" id="PF08951">
    <property type="entry name" value="EntA_Immun"/>
    <property type="match status" value="1"/>
</dbReference>
<proteinExistence type="predicted"/>
<reference evidence="3 4" key="1">
    <citation type="submission" date="2018-08" db="EMBL/GenBank/DDBJ databases">
        <title>Genome Lactobacillus garii FI11369.</title>
        <authorList>
            <person name="Diaz M."/>
            <person name="Narbad A."/>
        </authorList>
    </citation>
    <scope>NUCLEOTIDE SEQUENCE [LARGE SCALE GENOMIC DNA]</scope>
    <source>
        <strain evidence="3 4">FI11369</strain>
    </source>
</reference>
<dbReference type="GO" id="GO:0030153">
    <property type="term" value="P:bacteriocin immunity"/>
    <property type="evidence" value="ECO:0007669"/>
    <property type="project" value="InterPro"/>
</dbReference>
<accession>A0A3R8KHH7</accession>
<dbReference type="Gene3D" id="1.20.1440.140">
    <property type="match status" value="1"/>
</dbReference>
<name>A0A3R8KHH7_9LACO</name>
<evidence type="ECO:0000313" key="4">
    <source>
        <dbReference type="Proteomes" id="UP000283633"/>
    </source>
</evidence>
<dbReference type="GO" id="GO:0003677">
    <property type="term" value="F:DNA binding"/>
    <property type="evidence" value="ECO:0007669"/>
    <property type="project" value="UniProtKB-KW"/>
</dbReference>
<dbReference type="InterPro" id="IPR001387">
    <property type="entry name" value="Cro/C1-type_HTH"/>
</dbReference>
<dbReference type="CDD" id="cd00093">
    <property type="entry name" value="HTH_XRE"/>
    <property type="match status" value="1"/>
</dbReference>
<dbReference type="Gene3D" id="1.10.260.40">
    <property type="entry name" value="lambda repressor-like DNA-binding domains"/>
    <property type="match status" value="1"/>
</dbReference>
<keyword evidence="1" id="KW-0238">DNA-binding</keyword>
<evidence type="ECO:0000256" key="1">
    <source>
        <dbReference type="ARBA" id="ARBA00023125"/>
    </source>
</evidence>
<gene>
    <name evidence="3" type="ORF">D1831_10115</name>
</gene>
<dbReference type="Proteomes" id="UP000283633">
    <property type="component" value="Unassembled WGS sequence"/>
</dbReference>
<organism evidence="3 4">
    <name type="scientific">Lactiplantibacillus garii</name>
    <dbReference type="NCBI Taxonomy" id="2306423"/>
    <lineage>
        <taxon>Bacteria</taxon>
        <taxon>Bacillati</taxon>
        <taxon>Bacillota</taxon>
        <taxon>Bacilli</taxon>
        <taxon>Lactobacillales</taxon>
        <taxon>Lactobacillaceae</taxon>
        <taxon>Lactiplantibacillus</taxon>
    </lineage>
</organism>
<dbReference type="Pfam" id="PF01381">
    <property type="entry name" value="HTH_3"/>
    <property type="match status" value="1"/>
</dbReference>
<dbReference type="PROSITE" id="PS50943">
    <property type="entry name" value="HTH_CROC1"/>
    <property type="match status" value="1"/>
</dbReference>
<dbReference type="SMART" id="SM00530">
    <property type="entry name" value="HTH_XRE"/>
    <property type="match status" value="1"/>
</dbReference>
<dbReference type="OrthoDB" id="9805856at2"/>